<organism evidence="5 6">
    <name type="scientific">Rhodopirellula bahusiensis</name>
    <dbReference type="NCBI Taxonomy" id="2014065"/>
    <lineage>
        <taxon>Bacteria</taxon>
        <taxon>Pseudomonadati</taxon>
        <taxon>Planctomycetota</taxon>
        <taxon>Planctomycetia</taxon>
        <taxon>Pirellulales</taxon>
        <taxon>Pirellulaceae</taxon>
        <taxon>Rhodopirellula</taxon>
    </lineage>
</organism>
<dbReference type="PANTHER" id="PTHR12526">
    <property type="entry name" value="GLYCOSYLTRANSFERASE"/>
    <property type="match status" value="1"/>
</dbReference>
<proteinExistence type="predicted"/>
<feature type="domain" description="Glycosyl transferase family 1" evidence="3">
    <location>
        <begin position="188"/>
        <end position="350"/>
    </location>
</feature>
<dbReference type="Proteomes" id="UP000225740">
    <property type="component" value="Unassembled WGS sequence"/>
</dbReference>
<dbReference type="EMBL" id="NIZW01000006">
    <property type="protein sequence ID" value="PHQ35797.1"/>
    <property type="molecule type" value="Genomic_DNA"/>
</dbReference>
<dbReference type="CDD" id="cd03811">
    <property type="entry name" value="GT4_GT28_WabH-like"/>
    <property type="match status" value="1"/>
</dbReference>
<evidence type="ECO:0000259" key="3">
    <source>
        <dbReference type="Pfam" id="PF00534"/>
    </source>
</evidence>
<keyword evidence="6" id="KW-1185">Reference proteome</keyword>
<evidence type="ECO:0000313" key="6">
    <source>
        <dbReference type="Proteomes" id="UP000225740"/>
    </source>
</evidence>
<dbReference type="GO" id="GO:0016757">
    <property type="term" value="F:glycosyltransferase activity"/>
    <property type="evidence" value="ECO:0007669"/>
    <property type="project" value="UniProtKB-KW"/>
</dbReference>
<keyword evidence="1" id="KW-0328">Glycosyltransferase</keyword>
<evidence type="ECO:0000256" key="2">
    <source>
        <dbReference type="ARBA" id="ARBA00022679"/>
    </source>
</evidence>
<dbReference type="OrthoDB" id="9787617at2"/>
<gene>
    <name evidence="5" type="ORF">CEE69_09415</name>
</gene>
<keyword evidence="2 5" id="KW-0808">Transferase</keyword>
<dbReference type="PANTHER" id="PTHR12526:SF510">
    <property type="entry name" value="D-INOSITOL 3-PHOSPHATE GLYCOSYLTRANSFERASE"/>
    <property type="match status" value="1"/>
</dbReference>
<dbReference type="RefSeq" id="WP_099260431.1">
    <property type="nucleotide sequence ID" value="NZ_NIZW01000006.1"/>
</dbReference>
<dbReference type="InterPro" id="IPR001296">
    <property type="entry name" value="Glyco_trans_1"/>
</dbReference>
<protein>
    <submittedName>
        <fullName evidence="5">Glycosyltransferase</fullName>
    </submittedName>
</protein>
<dbReference type="AlphaFoldDB" id="A0A2G1W9T7"/>
<comment type="caution">
    <text evidence="5">The sequence shown here is derived from an EMBL/GenBank/DDBJ whole genome shotgun (WGS) entry which is preliminary data.</text>
</comment>
<dbReference type="SUPFAM" id="SSF53756">
    <property type="entry name" value="UDP-Glycosyltransferase/glycogen phosphorylase"/>
    <property type="match status" value="1"/>
</dbReference>
<name>A0A2G1W9T7_9BACT</name>
<dbReference type="GeneID" id="90608390"/>
<evidence type="ECO:0000313" key="5">
    <source>
        <dbReference type="EMBL" id="PHQ35797.1"/>
    </source>
</evidence>
<dbReference type="Gene3D" id="3.40.50.2000">
    <property type="entry name" value="Glycogen Phosphorylase B"/>
    <property type="match status" value="2"/>
</dbReference>
<dbReference type="Pfam" id="PF13439">
    <property type="entry name" value="Glyco_transf_4"/>
    <property type="match status" value="1"/>
</dbReference>
<sequence length="379" mass="41853">MKMKIACVIHSLDGGGAERVMAGLASRLANRAHSVTLITLDDGSHDRHEVDSSVSRQAIDVLSTPHRTVSLWTRIRHLRSAISSGNFDIVLSFCDATNWLTLLATRGLGVPVVVSERSDPKHQSLGRTRELLRRHLYPKAYQVVCLSGDVAGTLQARTRCHTLVIPSAVEAPSQDELVRTGTTDIADTKAELDAEQRTQQLVAVGRLEHEKGFDRLIRCLADLPDAAPEWELTIHGEGSQRNSLESLARELKIESRVHFPGWTRPIWPAYQSADWFVLPSRYEGFPSALLEAMACSTAVLTVDAGGAVRDVIDHGRNGWLVANENAALRDGLHHCLTSPDLRRRLETHAAEVTERFGWSAMVDAYEACLQNACERQPRG</sequence>
<dbReference type="InterPro" id="IPR028098">
    <property type="entry name" value="Glyco_trans_4-like_N"/>
</dbReference>
<feature type="domain" description="Glycosyltransferase subfamily 4-like N-terminal" evidence="4">
    <location>
        <begin position="15"/>
        <end position="169"/>
    </location>
</feature>
<evidence type="ECO:0000259" key="4">
    <source>
        <dbReference type="Pfam" id="PF13439"/>
    </source>
</evidence>
<reference evidence="5 6" key="1">
    <citation type="submission" date="2017-06" db="EMBL/GenBank/DDBJ databases">
        <title>Description of Rhodopirellula bahusiensis sp. nov.</title>
        <authorList>
            <person name="Kizina J."/>
            <person name="Harder J."/>
        </authorList>
    </citation>
    <scope>NUCLEOTIDE SEQUENCE [LARGE SCALE GENOMIC DNA]</scope>
    <source>
        <strain evidence="5 6">SWK21</strain>
    </source>
</reference>
<evidence type="ECO:0000256" key="1">
    <source>
        <dbReference type="ARBA" id="ARBA00022676"/>
    </source>
</evidence>
<dbReference type="Pfam" id="PF00534">
    <property type="entry name" value="Glycos_transf_1"/>
    <property type="match status" value="1"/>
</dbReference>
<accession>A0A2G1W9T7</accession>